<keyword evidence="4" id="KW-1185">Reference proteome</keyword>
<dbReference type="RefSeq" id="WP_155932281.1">
    <property type="nucleotide sequence ID" value="NZ_WODC01000001.1"/>
</dbReference>
<dbReference type="Proteomes" id="UP000461162">
    <property type="component" value="Unassembled WGS sequence"/>
</dbReference>
<evidence type="ECO:0000256" key="2">
    <source>
        <dbReference type="ARBA" id="ARBA00022679"/>
    </source>
</evidence>
<keyword evidence="2 3" id="KW-0808">Transferase</keyword>
<dbReference type="GO" id="GO:0005829">
    <property type="term" value="C:cytosol"/>
    <property type="evidence" value="ECO:0007669"/>
    <property type="project" value="TreeGrafter"/>
</dbReference>
<dbReference type="Pfam" id="PF01075">
    <property type="entry name" value="Glyco_transf_9"/>
    <property type="match status" value="1"/>
</dbReference>
<dbReference type="GO" id="GO:0009244">
    <property type="term" value="P:lipopolysaccharide core region biosynthetic process"/>
    <property type="evidence" value="ECO:0007669"/>
    <property type="project" value="TreeGrafter"/>
</dbReference>
<keyword evidence="1" id="KW-0328">Glycosyltransferase</keyword>
<gene>
    <name evidence="3" type="ORF">GKC30_03470</name>
</gene>
<evidence type="ECO:0000256" key="1">
    <source>
        <dbReference type="ARBA" id="ARBA00022676"/>
    </source>
</evidence>
<dbReference type="PANTHER" id="PTHR30160:SF7">
    <property type="entry name" value="ADP-HEPTOSE--LPS HEPTOSYLTRANSFERASE 2"/>
    <property type="match status" value="1"/>
</dbReference>
<dbReference type="AlphaFoldDB" id="A0A7K1KKX7"/>
<organism evidence="3 4">
    <name type="scientific">Pseudodesulfovibrio alkaliphilus</name>
    <dbReference type="NCBI Taxonomy" id="2661613"/>
    <lineage>
        <taxon>Bacteria</taxon>
        <taxon>Pseudomonadati</taxon>
        <taxon>Thermodesulfobacteriota</taxon>
        <taxon>Desulfovibrionia</taxon>
        <taxon>Desulfovibrionales</taxon>
        <taxon>Desulfovibrionaceae</taxon>
    </lineage>
</organism>
<evidence type="ECO:0000313" key="4">
    <source>
        <dbReference type="Proteomes" id="UP000461162"/>
    </source>
</evidence>
<dbReference type="SUPFAM" id="SSF53756">
    <property type="entry name" value="UDP-Glycosyltransferase/glycogen phosphorylase"/>
    <property type="match status" value="1"/>
</dbReference>
<comment type="caution">
    <text evidence="3">The sequence shown here is derived from an EMBL/GenBank/DDBJ whole genome shotgun (WGS) entry which is preliminary data.</text>
</comment>
<dbReference type="Gene3D" id="3.40.50.2000">
    <property type="entry name" value="Glycogen Phosphorylase B"/>
    <property type="match status" value="2"/>
</dbReference>
<dbReference type="CDD" id="cd03789">
    <property type="entry name" value="GT9_LPS_heptosyltransferase"/>
    <property type="match status" value="1"/>
</dbReference>
<dbReference type="GO" id="GO:0008713">
    <property type="term" value="F:ADP-heptose-lipopolysaccharide heptosyltransferase activity"/>
    <property type="evidence" value="ECO:0007669"/>
    <property type="project" value="TreeGrafter"/>
</dbReference>
<dbReference type="InterPro" id="IPR051199">
    <property type="entry name" value="LPS_LOS_Heptosyltrfase"/>
</dbReference>
<evidence type="ECO:0000313" key="3">
    <source>
        <dbReference type="EMBL" id="MUM76690.1"/>
    </source>
</evidence>
<reference evidence="3 4" key="1">
    <citation type="submission" date="2019-11" db="EMBL/GenBank/DDBJ databases">
        <title>Pseudodesulfovibrio alkaliphilus, sp. nov., an alkaliphilic sulfate-reducing bacteria from mud volcano of Taman peninsula, Russia.</title>
        <authorList>
            <person name="Frolova A."/>
            <person name="Merkel A.Y."/>
            <person name="Slobodkin A.I."/>
        </authorList>
    </citation>
    <scope>NUCLEOTIDE SEQUENCE [LARGE SCALE GENOMIC DNA]</scope>
    <source>
        <strain evidence="3 4">F-1</strain>
    </source>
</reference>
<protein>
    <submittedName>
        <fullName evidence="3">Glycosyltransferase family 9 protein</fullName>
    </submittedName>
</protein>
<dbReference type="InterPro" id="IPR002201">
    <property type="entry name" value="Glyco_trans_9"/>
</dbReference>
<dbReference type="EMBL" id="WODC01000001">
    <property type="protein sequence ID" value="MUM76690.1"/>
    <property type="molecule type" value="Genomic_DNA"/>
</dbReference>
<sequence>MSAKRPILILQMQRMGDLILSYPLLLWLARQYPGHPLFVAAEEIFYKPLMRISPKATYVPWTGVNILRQQHFELVINLSIREEAARLAHDLRAEARLGPTQTPDGVRFVHGPWQLYRTSLVGNNRFNRFHWADLNAMDAIPAKAMATTRFDPPRTLPPDTGRVGLFLGASEPGKRPSAAFWADLVRELLGRGLRPVLFGGPAEKDLGRQVMALSKAPALNLCGTLGLDEFGAVGQSLALLVTPDTGPMHLAAWTGLKCLNLSMGHVNPWETGPYPPGHLVLRADMDCAHGCWQCTRDRLHCHAPFAPARIAVLAARVAAGDKPDKLARLTLPGLTLSSTARRHGLFALHRLDPDAPDAQRLVSRFWQAFFLWRLGGRAEPAALAAWNELAGSAPEAANALLTHIPEMGRQLKHGLRTGALLSDTFWTCSPAVARPLAGYVQMALANGCHSRTAWAEALELLEALISVSG</sequence>
<accession>A0A7K1KKX7</accession>
<dbReference type="PANTHER" id="PTHR30160">
    <property type="entry name" value="TETRAACYLDISACCHARIDE 4'-KINASE-RELATED"/>
    <property type="match status" value="1"/>
</dbReference>
<name>A0A7K1KKX7_9BACT</name>
<proteinExistence type="predicted"/>